<evidence type="ECO:0000256" key="1">
    <source>
        <dbReference type="ARBA" id="ARBA00009437"/>
    </source>
</evidence>
<dbReference type="SUPFAM" id="SSF46785">
    <property type="entry name" value="Winged helix' DNA-binding domain"/>
    <property type="match status" value="1"/>
</dbReference>
<gene>
    <name evidence="6" type="ORF">JJB09_14985</name>
</gene>
<protein>
    <submittedName>
        <fullName evidence="6">LysR family transcriptional regulator</fullName>
    </submittedName>
</protein>
<sequence>MNLAHVQTFLVVVETGNLNKAALKLNVTQSTVTARINALEDLLGQKLLRRIKSGAELTAIGTKFVKHAQIMVQVWKQARLDTSLPRGFDQVCNFGCPDPLWNGAGEYLVNALRSEFQSIAINVESGSETDMRPLISNSIVDVAISYEPPPAPGYTIEPLFEDLFIEVSTIDRDLVRWDPKYVFVDHGEEFRRRHAEAYPVDDTAVVTFKNGVFALGHIIKWGGSAYLPYRIAYPAMEAGQVFEVRNAPRFTRTAYLVRNSTQTHRWHWLTRALVVVKEKIADAVLKLPDQPR</sequence>
<dbReference type="Pfam" id="PF03466">
    <property type="entry name" value="LysR_substrate"/>
    <property type="match status" value="1"/>
</dbReference>
<keyword evidence="2" id="KW-0805">Transcription regulation</keyword>
<dbReference type="SUPFAM" id="SSF53850">
    <property type="entry name" value="Periplasmic binding protein-like II"/>
    <property type="match status" value="1"/>
</dbReference>
<dbReference type="PANTHER" id="PTHR30126">
    <property type="entry name" value="HTH-TYPE TRANSCRIPTIONAL REGULATOR"/>
    <property type="match status" value="1"/>
</dbReference>
<evidence type="ECO:0000259" key="5">
    <source>
        <dbReference type="PROSITE" id="PS50931"/>
    </source>
</evidence>
<evidence type="ECO:0000313" key="6">
    <source>
        <dbReference type="EMBL" id="MBL0373341.1"/>
    </source>
</evidence>
<accession>A0A937CN28</accession>
<dbReference type="InterPro" id="IPR000847">
    <property type="entry name" value="LysR_HTH_N"/>
</dbReference>
<dbReference type="InterPro" id="IPR005119">
    <property type="entry name" value="LysR_subst-bd"/>
</dbReference>
<evidence type="ECO:0000256" key="2">
    <source>
        <dbReference type="ARBA" id="ARBA00023015"/>
    </source>
</evidence>
<evidence type="ECO:0000256" key="4">
    <source>
        <dbReference type="ARBA" id="ARBA00023163"/>
    </source>
</evidence>
<dbReference type="PRINTS" id="PR00039">
    <property type="entry name" value="HTHLYSR"/>
</dbReference>
<keyword evidence="4" id="KW-0804">Transcription</keyword>
<keyword evidence="3" id="KW-0238">DNA-binding</keyword>
<name>A0A937CN28_9HYPH</name>
<organism evidence="6 7">
    <name type="scientific">Rhizobium setariae</name>
    <dbReference type="NCBI Taxonomy" id="2801340"/>
    <lineage>
        <taxon>Bacteria</taxon>
        <taxon>Pseudomonadati</taxon>
        <taxon>Pseudomonadota</taxon>
        <taxon>Alphaproteobacteria</taxon>
        <taxon>Hyphomicrobiales</taxon>
        <taxon>Rhizobiaceae</taxon>
        <taxon>Rhizobium/Agrobacterium group</taxon>
        <taxon>Rhizobium</taxon>
    </lineage>
</organism>
<comment type="similarity">
    <text evidence="1">Belongs to the LysR transcriptional regulatory family.</text>
</comment>
<dbReference type="Pfam" id="PF00126">
    <property type="entry name" value="HTH_1"/>
    <property type="match status" value="1"/>
</dbReference>
<dbReference type="PANTHER" id="PTHR30126:SF21">
    <property type="entry name" value="TRANSCRIPTIONAL REGULATOR-RELATED"/>
    <property type="match status" value="1"/>
</dbReference>
<dbReference type="Proteomes" id="UP000633219">
    <property type="component" value="Unassembled WGS sequence"/>
</dbReference>
<comment type="caution">
    <text evidence="6">The sequence shown here is derived from an EMBL/GenBank/DDBJ whole genome shotgun (WGS) entry which is preliminary data.</text>
</comment>
<dbReference type="AlphaFoldDB" id="A0A937CN28"/>
<dbReference type="GO" id="GO:0003700">
    <property type="term" value="F:DNA-binding transcription factor activity"/>
    <property type="evidence" value="ECO:0007669"/>
    <property type="project" value="InterPro"/>
</dbReference>
<dbReference type="EMBL" id="JAEQNC010000007">
    <property type="protein sequence ID" value="MBL0373341.1"/>
    <property type="molecule type" value="Genomic_DNA"/>
</dbReference>
<keyword evidence="7" id="KW-1185">Reference proteome</keyword>
<reference evidence="6" key="1">
    <citation type="submission" date="2021-01" db="EMBL/GenBank/DDBJ databases">
        <title>Rhizobium sp. strain KVB221 16S ribosomal RNA gene Genome sequencing and assembly.</title>
        <authorList>
            <person name="Kang M."/>
        </authorList>
    </citation>
    <scope>NUCLEOTIDE SEQUENCE</scope>
    <source>
        <strain evidence="6">KVB221</strain>
    </source>
</reference>
<feature type="domain" description="HTH lysR-type" evidence="5">
    <location>
        <begin position="1"/>
        <end position="58"/>
    </location>
</feature>
<dbReference type="RefSeq" id="WP_201659596.1">
    <property type="nucleotide sequence ID" value="NZ_JAEQNC010000007.1"/>
</dbReference>
<dbReference type="PROSITE" id="PS50931">
    <property type="entry name" value="HTH_LYSR"/>
    <property type="match status" value="1"/>
</dbReference>
<evidence type="ECO:0000256" key="3">
    <source>
        <dbReference type="ARBA" id="ARBA00023125"/>
    </source>
</evidence>
<dbReference type="Gene3D" id="1.10.10.10">
    <property type="entry name" value="Winged helix-like DNA-binding domain superfamily/Winged helix DNA-binding domain"/>
    <property type="match status" value="1"/>
</dbReference>
<dbReference type="InterPro" id="IPR036388">
    <property type="entry name" value="WH-like_DNA-bd_sf"/>
</dbReference>
<dbReference type="InterPro" id="IPR036390">
    <property type="entry name" value="WH_DNA-bd_sf"/>
</dbReference>
<dbReference type="GO" id="GO:0000976">
    <property type="term" value="F:transcription cis-regulatory region binding"/>
    <property type="evidence" value="ECO:0007669"/>
    <property type="project" value="TreeGrafter"/>
</dbReference>
<proteinExistence type="inferred from homology"/>
<evidence type="ECO:0000313" key="7">
    <source>
        <dbReference type="Proteomes" id="UP000633219"/>
    </source>
</evidence>